<dbReference type="InterPro" id="IPR054612">
    <property type="entry name" value="Phage_capsid-like_C"/>
</dbReference>
<evidence type="ECO:0000313" key="5">
    <source>
        <dbReference type="EMBL" id="SES21460.1"/>
    </source>
</evidence>
<evidence type="ECO:0000256" key="3">
    <source>
        <dbReference type="SAM" id="MobiDB-lite"/>
    </source>
</evidence>
<accession>A0A1H9VI49</accession>
<feature type="domain" description="Phage capsid-like C-terminal" evidence="4">
    <location>
        <begin position="128"/>
        <end position="393"/>
    </location>
</feature>
<feature type="region of interest" description="Disordered" evidence="3">
    <location>
        <begin position="110"/>
        <end position="129"/>
    </location>
</feature>
<organism evidence="5 6">
    <name type="scientific">Streptococcus gallolyticus</name>
    <dbReference type="NCBI Taxonomy" id="315405"/>
    <lineage>
        <taxon>Bacteria</taxon>
        <taxon>Bacillati</taxon>
        <taxon>Bacillota</taxon>
        <taxon>Bacilli</taxon>
        <taxon>Lactobacillales</taxon>
        <taxon>Streptococcaceae</taxon>
        <taxon>Streptococcus</taxon>
    </lineage>
</organism>
<proteinExistence type="predicted"/>
<protein>
    <submittedName>
        <fullName evidence="5">Phage major capsid protein, HK97 family</fullName>
    </submittedName>
</protein>
<keyword evidence="2" id="KW-0175">Coiled coil</keyword>
<comment type="subcellular location">
    <subcellularLocation>
        <location evidence="1">Virion</location>
    </subcellularLocation>
</comment>
<dbReference type="EMBL" id="FOGM01000024">
    <property type="protein sequence ID" value="SES21460.1"/>
    <property type="molecule type" value="Genomic_DNA"/>
</dbReference>
<dbReference type="SUPFAM" id="SSF56563">
    <property type="entry name" value="Major capsid protein gp5"/>
    <property type="match status" value="1"/>
</dbReference>
<feature type="coiled-coil region" evidence="2">
    <location>
        <begin position="38"/>
        <end position="72"/>
    </location>
</feature>
<dbReference type="AlphaFoldDB" id="A0A1H9VI49"/>
<dbReference type="InterPro" id="IPR024455">
    <property type="entry name" value="Phage_capsid"/>
</dbReference>
<evidence type="ECO:0000256" key="2">
    <source>
        <dbReference type="SAM" id="Coils"/>
    </source>
</evidence>
<sequence>MNINELNNLWIEAGHQVEDLNEKMNVALQNDNFSEEEFKNLKEERDTAKMRRDELKNQLEEARTNARVQDVLKMDDKDVKLTPKEKVVKDAFIKNFKALVTGHFSNASSPATTGLMSSSREDNTAGNGGLTIPKDVRTAIIQLTRQYDNLQDLVTVEATEVPEGSRNIETFSTITPLQKVDDEDTDIKDFESPKAKLIKYAISEFAGVITVTNSLLKDSAENILAWLEDYVAKKVVVTRNAAVIDILGKAPKKATLTTWDDIKDLYYDIDPALRSNGIWVTNTAGIKALAKVKNNDGDPVLQHDPTQEDVYLIEGKRIREVADRWLSDTAKDTHPLYFGDYKAYATLFDREHMELAYSDSAGNAFYRNQRKLRVIDRFDIQVVDEDAIAVGSFSKIADVVPTAKTETAGA</sequence>
<dbReference type="RefSeq" id="WP_074628279.1">
    <property type="nucleotide sequence ID" value="NZ_FOGM01000024.1"/>
</dbReference>
<evidence type="ECO:0000256" key="1">
    <source>
        <dbReference type="ARBA" id="ARBA00004328"/>
    </source>
</evidence>
<reference evidence="5 6" key="1">
    <citation type="submission" date="2016-10" db="EMBL/GenBank/DDBJ databases">
        <authorList>
            <person name="de Groot N.N."/>
        </authorList>
    </citation>
    <scope>NUCLEOTIDE SEQUENCE [LARGE SCALE GENOMIC DNA]</scope>
    <source>
        <strain evidence="5 6">VTM2R47</strain>
    </source>
</reference>
<dbReference type="NCBIfam" id="TIGR01554">
    <property type="entry name" value="major_cap_HK97"/>
    <property type="match status" value="1"/>
</dbReference>
<name>A0A1H9VI49_9STRE</name>
<evidence type="ECO:0000259" key="4">
    <source>
        <dbReference type="Pfam" id="PF05065"/>
    </source>
</evidence>
<dbReference type="Proteomes" id="UP000182712">
    <property type="component" value="Unassembled WGS sequence"/>
</dbReference>
<evidence type="ECO:0000313" key="6">
    <source>
        <dbReference type="Proteomes" id="UP000182712"/>
    </source>
</evidence>
<gene>
    <name evidence="5" type="ORF">SAMN04487840_12410</name>
</gene>
<dbReference type="Pfam" id="PF05065">
    <property type="entry name" value="Phage_capsid"/>
    <property type="match status" value="1"/>
</dbReference>